<keyword evidence="3" id="KW-1185">Reference proteome</keyword>
<proteinExistence type="predicted"/>
<dbReference type="GO" id="GO:0009235">
    <property type="term" value="P:cobalamin metabolic process"/>
    <property type="evidence" value="ECO:0007669"/>
    <property type="project" value="InterPro"/>
</dbReference>
<dbReference type="STRING" id="30732.ENSOMEP00000032312"/>
<dbReference type="GO" id="GO:0005739">
    <property type="term" value="C:mitochondrion"/>
    <property type="evidence" value="ECO:0007669"/>
    <property type="project" value="TreeGrafter"/>
</dbReference>
<reference evidence="2" key="1">
    <citation type="submission" date="2025-08" db="UniProtKB">
        <authorList>
            <consortium name="Ensembl"/>
        </authorList>
    </citation>
    <scope>IDENTIFICATION</scope>
</reference>
<dbReference type="Pfam" id="PF10229">
    <property type="entry name" value="MMADHC"/>
    <property type="match status" value="1"/>
</dbReference>
<name>A0A3B3DQ90_ORYME</name>
<dbReference type="Ensembl" id="ENSOMET00000024381.1">
    <property type="protein sequence ID" value="ENSOMEP00000032312.1"/>
    <property type="gene ID" value="ENSOMEG00000017695.1"/>
</dbReference>
<dbReference type="AlphaFoldDB" id="A0A3B3DQ90"/>
<dbReference type="PANTHER" id="PTHR13192">
    <property type="entry name" value="MY011 PROTEIN"/>
    <property type="match status" value="1"/>
</dbReference>
<sequence>MVKRVEQSCALMSVLIGPLLLSQVLCSRTRLVTYLPGIHALVRRVAGTRTRTFAAAGPTRSAEPNSSRAPTLTGVWEGSPEKPRGLQDPLDPLELLDPLEQRLQLLTRSEILWREEQRSSSHKNQNPNVMLPRCSDEDYRGVCDEGHPAPPHPQVPSADHFPGGQGVECAVQSCPSLLKKDFRSMFPEERLSELTVVSVTQRTQNDMTAWSAQVEQERLEMLDKFILGASEICSALQKKGYWADFIDPSSGLPFFGAHTNNVLFETDERYQQLGFHIEDLGCCKAIRHPAWGTHVFVGIIFTDAPCSALTEQLDCD</sequence>
<dbReference type="InterPro" id="IPR019362">
    <property type="entry name" value="MMADHC"/>
</dbReference>
<reference evidence="2" key="2">
    <citation type="submission" date="2025-09" db="UniProtKB">
        <authorList>
            <consortium name="Ensembl"/>
        </authorList>
    </citation>
    <scope>IDENTIFICATION</scope>
</reference>
<dbReference type="GeneTree" id="ENSGT00390000015050"/>
<evidence type="ECO:0000313" key="3">
    <source>
        <dbReference type="Proteomes" id="UP000261560"/>
    </source>
</evidence>
<dbReference type="Proteomes" id="UP000261560">
    <property type="component" value="Unplaced"/>
</dbReference>
<dbReference type="PaxDb" id="30732-ENSOMEP00000032312"/>
<evidence type="ECO:0000256" key="1">
    <source>
        <dbReference type="SAM" id="MobiDB-lite"/>
    </source>
</evidence>
<protein>
    <submittedName>
        <fullName evidence="2">Metabolism of cobalamin associated Db</fullName>
    </submittedName>
</protein>
<feature type="region of interest" description="Disordered" evidence="1">
    <location>
        <begin position="53"/>
        <end position="86"/>
    </location>
</feature>
<dbReference type="PANTHER" id="PTHR13192:SF3">
    <property type="entry name" value="COBALAMIN TRAFFICKING PROTEIN CBLD"/>
    <property type="match status" value="1"/>
</dbReference>
<organism evidence="2 3">
    <name type="scientific">Oryzias melastigma</name>
    <name type="common">Marine medaka</name>
    <dbReference type="NCBI Taxonomy" id="30732"/>
    <lineage>
        <taxon>Eukaryota</taxon>
        <taxon>Metazoa</taxon>
        <taxon>Chordata</taxon>
        <taxon>Craniata</taxon>
        <taxon>Vertebrata</taxon>
        <taxon>Euteleostomi</taxon>
        <taxon>Actinopterygii</taxon>
        <taxon>Neopterygii</taxon>
        <taxon>Teleostei</taxon>
        <taxon>Neoteleostei</taxon>
        <taxon>Acanthomorphata</taxon>
        <taxon>Ovalentaria</taxon>
        <taxon>Atherinomorphae</taxon>
        <taxon>Beloniformes</taxon>
        <taxon>Adrianichthyidae</taxon>
        <taxon>Oryziinae</taxon>
        <taxon>Oryzias</taxon>
    </lineage>
</organism>
<accession>A0A3B3DQ90</accession>
<evidence type="ECO:0000313" key="2">
    <source>
        <dbReference type="Ensembl" id="ENSOMEP00000032312.1"/>
    </source>
</evidence>